<dbReference type="InterPro" id="IPR032194">
    <property type="entry name" value="CNOT1_HEAT"/>
</dbReference>
<evidence type="ECO:0000256" key="5">
    <source>
        <dbReference type="ARBA" id="ARBA00023242"/>
    </source>
</evidence>
<dbReference type="Gene3D" id="1.25.40.790">
    <property type="match status" value="1"/>
</dbReference>
<keyword evidence="3" id="KW-0805">Transcription regulation</keyword>
<reference evidence="13 14" key="1">
    <citation type="submission" date="2021-02" db="EMBL/GenBank/DDBJ databases">
        <title>Variation within the Batrachochytrium salamandrivorans European outbreak.</title>
        <authorList>
            <person name="Kelly M."/>
            <person name="Pasmans F."/>
            <person name="Shea T.P."/>
            <person name="Munoz J.F."/>
            <person name="Carranza S."/>
            <person name="Cuomo C.A."/>
            <person name="Martel A."/>
        </authorList>
    </citation>
    <scope>NUCLEOTIDE SEQUENCE [LARGE SCALE GENOMIC DNA]</scope>
    <source>
        <strain evidence="13 14">AMFP18/2</strain>
    </source>
</reference>
<evidence type="ECO:0000259" key="8">
    <source>
        <dbReference type="Pfam" id="PF12842"/>
    </source>
</evidence>
<dbReference type="InterPro" id="IPR024557">
    <property type="entry name" value="CNOT1_dom_4"/>
</dbReference>
<evidence type="ECO:0000259" key="11">
    <source>
        <dbReference type="Pfam" id="PF16418"/>
    </source>
</evidence>
<feature type="domain" description="CCR4-NOT transcription complex subunit 1-like NOT1 connector" evidence="12">
    <location>
        <begin position="1208"/>
        <end position="1387"/>
    </location>
</feature>
<feature type="domain" description="CCR4-NOT transcription complex subunit 1 HEAT repeat" evidence="11">
    <location>
        <begin position="277"/>
        <end position="410"/>
    </location>
</feature>
<dbReference type="Pfam" id="PF04054">
    <property type="entry name" value="Not1"/>
    <property type="match status" value="1"/>
</dbReference>
<evidence type="ECO:0000259" key="12">
    <source>
        <dbReference type="Pfam" id="PF25097"/>
    </source>
</evidence>
<organism evidence="13 14">
    <name type="scientific">Batrachochytrium salamandrivorans</name>
    <dbReference type="NCBI Taxonomy" id="1357716"/>
    <lineage>
        <taxon>Eukaryota</taxon>
        <taxon>Fungi</taxon>
        <taxon>Fungi incertae sedis</taxon>
        <taxon>Chytridiomycota</taxon>
        <taxon>Chytridiomycota incertae sedis</taxon>
        <taxon>Chytridiomycetes</taxon>
        <taxon>Rhizophydiales</taxon>
        <taxon>Rhizophydiales incertae sedis</taxon>
        <taxon>Batrachochytrium</taxon>
    </lineage>
</organism>
<evidence type="ECO:0000256" key="1">
    <source>
        <dbReference type="ARBA" id="ARBA00004123"/>
    </source>
</evidence>
<proteinExistence type="predicted"/>
<dbReference type="Pfam" id="PF12842">
    <property type="entry name" value="DUF3819"/>
    <property type="match status" value="1"/>
</dbReference>
<evidence type="ECO:0000259" key="9">
    <source>
        <dbReference type="Pfam" id="PF16415"/>
    </source>
</evidence>
<evidence type="ECO:0000313" key="13">
    <source>
        <dbReference type="EMBL" id="KAH6599976.1"/>
    </source>
</evidence>
<dbReference type="Pfam" id="PF16418">
    <property type="entry name" value="CNOT1_HEAT"/>
    <property type="match status" value="1"/>
</dbReference>
<evidence type="ECO:0000313" key="14">
    <source>
        <dbReference type="Proteomes" id="UP001648503"/>
    </source>
</evidence>
<dbReference type="InterPro" id="IPR038535">
    <property type="entry name" value="CNOT1_TTP_bind_sf"/>
</dbReference>
<dbReference type="Pfam" id="PF16415">
    <property type="entry name" value="CNOT1_CAF1_bind"/>
    <property type="match status" value="1"/>
</dbReference>
<evidence type="ECO:0000256" key="4">
    <source>
        <dbReference type="ARBA" id="ARBA00023163"/>
    </source>
</evidence>
<dbReference type="InterPro" id="IPR055454">
    <property type="entry name" value="CNOT1-like_NOT1_connector"/>
</dbReference>
<dbReference type="InterPro" id="IPR032191">
    <property type="entry name" value="CNOT1_CAF1_bind"/>
</dbReference>
<dbReference type="InterPro" id="IPR007196">
    <property type="entry name" value="CCR4-Not_Not1_C"/>
</dbReference>
<sequence>MGLEEPPGGSDIQLASFIKDLGYGATYSSNIILAVLEQIGIYPSNARTKITELGLAQLLGMMALTHTGLPENPTLQALASGILSEPEISQLHKMTTWSIDLFFNVLVKMCPGMDWSNILRKLDNPDAAFPDSNSLAVVLKASKAILQDIYLFPTNVFLERWTNQKAQIDFLGHLIQMASELFTVIPTLSRRVVSLDSVPPGNLGRSILTAASTSPWNSLDLIQCLMELYHTPNTEDAKVLIEIGIQKSPDLMILGFSQLSTTWNSIVKEYGPGLAMIFLTGHPHAPYVLPHVWQLAPALFVSGLVLMHSKDPSSISRILDIAQEMKALSQILETKPYSFSIDLASLASRREYLNLEKWLQDHIHDEGVPFIRSCLEFLNEKVVMQLSRPDASHSGPLSIDVVSAFLRILRANASSMPPESAESLKDLLSICSQAYPRLATMIEETPFAESSSFPVDIEEEANSYYEKIYKGELSIGQVVDMLQRLKVSSVPRDQETFRCMVHNLFDEYKFFQRYPEKELAITSVLFGVLIQNEIVTSMGLGIALRYVLQALRQPIGSKLFKFGVQALLQFLNRLVEWPQYCALLLQIDHLHDTHPDIIQAIKNAQKQVPPVGGAFTTFGDNSHPKAKILPPKPPVQMVPPLAADDGLVFKAVNLDLLPEEASGEAPAEDIQDQMLFVVNNVSTANLESKAAEMSELLKPIHYPWFSEYLVVKRVSIEPNFHSLYISLLDALSSSNLYRYVLRETLYNIRLLLNSEKTLTSSQERSLLKNLGTWLGSITLAKNKPIKHKNLAFKELLLEGYMSNRLIVVIPFVCKVLEQCGSSKVFKPPNPWLMAILRLLAELYHFAELKLNLKFEIEVLCKNIEAAFTDVKLNVKDIQPTDILRITMQRLAANELEKAANLQHQSMHGYKPNNSVVLAQQQHPQGTADTPDENGIGYPGLASFITFNHNISLFSIHPSLKRIVHTSIDRSICEVIMSPVVERSVAIAVISSRELIIKDFSMEPNEDKMRKAAHLMVQSLAGSLASVSSREPLRVSMLLNLRSILLQNGFTEQTVSEQVMHQIVLDNLDLACSVMEKAASEKSISEIDDNLATFYLNRRKHRERSNQPYFDIAACTSSRYSSLLPEMVRPRQGGLTMQQLRIYEDFLHISHSTERYARSSVPPRSESHPEPGLMQQHAHRAPPAIVNEDTQVVMSVQQIIEKFSILISELDTHLQANASLTLEALPSQHKIRSLMAEVPNLLSQTPSFDEFSLGVSQKIVQLLYKCDSSIARTVYILILKRFCELSVPLAKELREWFLYHDDERKYSIPVTIALVQSELLGVADFDVQLARQVETGRATVIEFAASLLTTCLIERRKFALFTDFMYTIQSLRKVAAQGKTQPSVSNLLSGVDKISAIVSAKDIILHGSDKDLLREHLGLVFQEWVHIYSHPSSNLSVHLDFASKLHDILQVDSISPLFFRICTEISVDLFETINSSGGTSTRAYQAVDAFSRLIVLLIVHHRDPMGVDDNKARLSLAARILSIVVLVLVHSHEHKQTRFNQKPFFRLFSSLLNDLQLFEPQLKNIDIHILTAISNTFHTLLPSFLPGFAFAWLQLISHRQFMPRLLLSENQRFWPYYQRLLVELFKFMGPFLQQNQLTETTRLLYRGTLRVVLVLLRDFPGFLCDYHFSLVDVIPHTCIQLRNLILSDFPRNMRFPDPFTPNLKVDLLPEINQSPPVLSEYTRSLIANNLKSDIDVYLKSRGPISFLIELRNRLILDNPAIKAVSPPKYNVRVINSLVLYVGVQAIAQAQHNKQQGSSVIPHSAPMDIFQQLVVDLDTEGRYLFLCAIANQLRYPNSHTHYFSCVLLYLFAEANLEIIQEQITRVLIERLIVNRPHPYGLLITVIELFRNPRYSFWGAGFVTSAPEIERLFQTVAKSINQSMSRAPQ</sequence>
<feature type="domain" description="CCR4-NOT transcription complex subunit 1 TTP binding" evidence="10">
    <location>
        <begin position="444"/>
        <end position="608"/>
    </location>
</feature>
<feature type="domain" description="CCR4-NOT transcription complex subunit 1 CAF1-binding" evidence="9">
    <location>
        <begin position="664"/>
        <end position="884"/>
    </location>
</feature>
<comment type="caution">
    <text evidence="13">The sequence shown here is derived from an EMBL/GenBank/DDBJ whole genome shotgun (WGS) entry which is preliminary data.</text>
</comment>
<dbReference type="Pfam" id="PF25097">
    <property type="entry name" value="ARM_Cnot1"/>
    <property type="match status" value="1"/>
</dbReference>
<comment type="subcellular location">
    <subcellularLocation>
        <location evidence="1">Nucleus</location>
    </subcellularLocation>
</comment>
<dbReference type="CDD" id="cd20710">
    <property type="entry name" value="NOT1_connector"/>
    <property type="match status" value="1"/>
</dbReference>
<gene>
    <name evidence="13" type="ORF">BASA50_002660</name>
</gene>
<evidence type="ECO:0000256" key="6">
    <source>
        <dbReference type="SAM" id="MobiDB-lite"/>
    </source>
</evidence>
<feature type="region of interest" description="Disordered" evidence="6">
    <location>
        <begin position="1153"/>
        <end position="1173"/>
    </location>
</feature>
<evidence type="ECO:0000256" key="3">
    <source>
        <dbReference type="ARBA" id="ARBA00023015"/>
    </source>
</evidence>
<evidence type="ECO:0000259" key="10">
    <source>
        <dbReference type="Pfam" id="PF16417"/>
    </source>
</evidence>
<dbReference type="InterPro" id="IPR040398">
    <property type="entry name" value="Not1"/>
</dbReference>
<dbReference type="PANTHER" id="PTHR13162">
    <property type="entry name" value="CCR4-NOT TRANSCRIPTION COMPLEX"/>
    <property type="match status" value="1"/>
</dbReference>
<feature type="domain" description="CCR4-Not complex component Not1 C-terminal" evidence="7">
    <location>
        <begin position="1555"/>
        <end position="1913"/>
    </location>
</feature>
<dbReference type="EMBL" id="JAFCIX010000053">
    <property type="protein sequence ID" value="KAH6599976.1"/>
    <property type="molecule type" value="Genomic_DNA"/>
</dbReference>
<dbReference type="Gene3D" id="1.25.40.800">
    <property type="match status" value="1"/>
</dbReference>
<name>A0ABQ8FNM7_9FUNG</name>
<keyword evidence="2" id="KW-0678">Repressor</keyword>
<dbReference type="Pfam" id="PF16417">
    <property type="entry name" value="CNOT1_TTP_bind"/>
    <property type="match status" value="1"/>
</dbReference>
<dbReference type="InterPro" id="IPR032193">
    <property type="entry name" value="CNOT1_TTP_bind"/>
</dbReference>
<feature type="domain" description="CCR4-NOT transcription complex subunit 1" evidence="8">
    <location>
        <begin position="957"/>
        <end position="1101"/>
    </location>
</feature>
<evidence type="ECO:0000259" key="7">
    <source>
        <dbReference type="Pfam" id="PF04054"/>
    </source>
</evidence>
<dbReference type="Proteomes" id="UP001648503">
    <property type="component" value="Unassembled WGS sequence"/>
</dbReference>
<dbReference type="Gene3D" id="1.25.40.840">
    <property type="entry name" value="CCR4-NOT transcription complex subunit 1 TTP binding domain"/>
    <property type="match status" value="1"/>
</dbReference>
<protein>
    <submittedName>
        <fullName evidence="13">Uncharacterized protein</fullName>
    </submittedName>
</protein>
<dbReference type="Gene3D" id="1.25.40.180">
    <property type="match status" value="1"/>
</dbReference>
<accession>A0ABQ8FNM7</accession>
<keyword evidence="4" id="KW-0804">Transcription</keyword>
<keyword evidence="5" id="KW-0539">Nucleus</keyword>
<evidence type="ECO:0000256" key="2">
    <source>
        <dbReference type="ARBA" id="ARBA00022491"/>
    </source>
</evidence>
<dbReference type="PANTHER" id="PTHR13162:SF8">
    <property type="entry name" value="CCR4-NOT TRANSCRIPTION COMPLEX SUBUNIT 1"/>
    <property type="match status" value="1"/>
</dbReference>
<keyword evidence="14" id="KW-1185">Reference proteome</keyword>